<sequence>MSCTPSDHSQSYWTTRPGHGELRTAPLPQRETEQALVRTLYSGISRGTETLVHDGRIPPEVAALMEAPFQEGTFGGPVKYGYLSVGVVEEGPAPLVGQRVFCLYPHQDRYVVPVSALTVIPDDVPSERAVLAGAVETAVNALWDARPCMGDRIAVVGGGMIGAALATLLRRFPLERLQLVDPDPSRAALAEELGVDWVHPDDALGNCDIVFHCSSTAAGLSLGLGLLGDEGEVIELSWYGTRSPEVPLGADFHARRLSIRASQVGAIAAPRRARRTHQDRLATALDALKDPGFDALLSGTSPFEDLPNVMRDLSSGALSALCHVIAYPGADEPAT</sequence>
<keyword evidence="3" id="KW-0479">Metal-binding</keyword>
<evidence type="ECO:0000256" key="6">
    <source>
        <dbReference type="SAM" id="MobiDB-lite"/>
    </source>
</evidence>
<evidence type="ECO:0000313" key="7">
    <source>
        <dbReference type="EMBL" id="MFD1847826.1"/>
    </source>
</evidence>
<dbReference type="SUPFAM" id="SSF51735">
    <property type="entry name" value="NAD(P)-binding Rossmann-fold domains"/>
    <property type="match status" value="1"/>
</dbReference>
<comment type="similarity">
    <text evidence="2">Belongs to the zinc-containing alcohol dehydrogenase family.</text>
</comment>
<keyword evidence="8" id="KW-1185">Reference proteome</keyword>
<protein>
    <submittedName>
        <fullName evidence="7">Zinc-binding alcohol dehydrogenase</fullName>
    </submittedName>
</protein>
<reference evidence="8" key="1">
    <citation type="journal article" date="2019" name="Int. J. Syst. Evol. Microbiol.">
        <title>The Global Catalogue of Microorganisms (GCM) 10K type strain sequencing project: providing services to taxonomists for standard genome sequencing and annotation.</title>
        <authorList>
            <consortium name="The Broad Institute Genomics Platform"/>
            <consortium name="The Broad Institute Genome Sequencing Center for Infectious Disease"/>
            <person name="Wu L."/>
            <person name="Ma J."/>
        </authorList>
    </citation>
    <scope>NUCLEOTIDE SEQUENCE [LARGE SCALE GENOMIC DNA]</scope>
    <source>
        <strain evidence="8">JCM 11496</strain>
    </source>
</reference>
<accession>A0ABW4QAR3</accession>
<evidence type="ECO:0000256" key="5">
    <source>
        <dbReference type="ARBA" id="ARBA00023002"/>
    </source>
</evidence>
<evidence type="ECO:0000256" key="4">
    <source>
        <dbReference type="ARBA" id="ARBA00022833"/>
    </source>
</evidence>
<dbReference type="InterPro" id="IPR036291">
    <property type="entry name" value="NAD(P)-bd_dom_sf"/>
</dbReference>
<name>A0ABW4QAR3_9MICC</name>
<dbReference type="Proteomes" id="UP001597307">
    <property type="component" value="Unassembled WGS sequence"/>
</dbReference>
<proteinExistence type="inferred from homology"/>
<comment type="caution">
    <text evidence="7">The sequence shown here is derived from an EMBL/GenBank/DDBJ whole genome shotgun (WGS) entry which is preliminary data.</text>
</comment>
<dbReference type="InterPro" id="IPR011032">
    <property type="entry name" value="GroES-like_sf"/>
</dbReference>
<keyword evidence="4" id="KW-0862">Zinc</keyword>
<dbReference type="PANTHER" id="PTHR43350:SF19">
    <property type="entry name" value="D-GULOSIDE 3-DEHYDROGENASE"/>
    <property type="match status" value="1"/>
</dbReference>
<gene>
    <name evidence="7" type="ORF">ACFSFX_14645</name>
</gene>
<dbReference type="CDD" id="cd08255">
    <property type="entry name" value="2-desacetyl-2-hydroxyethyl_bacteriochlorophyllide_like"/>
    <property type="match status" value="1"/>
</dbReference>
<dbReference type="Gene3D" id="3.90.180.10">
    <property type="entry name" value="Medium-chain alcohol dehydrogenases, catalytic domain"/>
    <property type="match status" value="1"/>
</dbReference>
<organism evidence="7 8">
    <name type="scientific">Arthrobacter flavus</name>
    <dbReference type="NCBI Taxonomy" id="95172"/>
    <lineage>
        <taxon>Bacteria</taxon>
        <taxon>Bacillati</taxon>
        <taxon>Actinomycetota</taxon>
        <taxon>Actinomycetes</taxon>
        <taxon>Micrococcales</taxon>
        <taxon>Micrococcaceae</taxon>
        <taxon>Arthrobacter</taxon>
    </lineage>
</organism>
<comment type="cofactor">
    <cofactor evidence="1">
        <name>Zn(2+)</name>
        <dbReference type="ChEBI" id="CHEBI:29105"/>
    </cofactor>
</comment>
<dbReference type="PANTHER" id="PTHR43350">
    <property type="entry name" value="NAD-DEPENDENT ALCOHOL DEHYDROGENASE"/>
    <property type="match status" value="1"/>
</dbReference>
<evidence type="ECO:0000256" key="3">
    <source>
        <dbReference type="ARBA" id="ARBA00022723"/>
    </source>
</evidence>
<evidence type="ECO:0000313" key="8">
    <source>
        <dbReference type="Proteomes" id="UP001597307"/>
    </source>
</evidence>
<feature type="compositionally biased region" description="Polar residues" evidence="6">
    <location>
        <begin position="1"/>
        <end position="14"/>
    </location>
</feature>
<dbReference type="RefSeq" id="WP_343881029.1">
    <property type="nucleotide sequence ID" value="NZ_BAAAIJ010000051.1"/>
</dbReference>
<evidence type="ECO:0000256" key="2">
    <source>
        <dbReference type="ARBA" id="ARBA00008072"/>
    </source>
</evidence>
<feature type="region of interest" description="Disordered" evidence="6">
    <location>
        <begin position="1"/>
        <end position="28"/>
    </location>
</feature>
<dbReference type="EMBL" id="JBHUGA010000060">
    <property type="protein sequence ID" value="MFD1847826.1"/>
    <property type="molecule type" value="Genomic_DNA"/>
</dbReference>
<dbReference type="SUPFAM" id="SSF50129">
    <property type="entry name" value="GroES-like"/>
    <property type="match status" value="1"/>
</dbReference>
<evidence type="ECO:0000256" key="1">
    <source>
        <dbReference type="ARBA" id="ARBA00001947"/>
    </source>
</evidence>
<keyword evidence="5" id="KW-0560">Oxidoreductase</keyword>